<organism evidence="2 3">
    <name type="scientific">Mesonia phycicola</name>
    <dbReference type="NCBI Taxonomy" id="579105"/>
    <lineage>
        <taxon>Bacteria</taxon>
        <taxon>Pseudomonadati</taxon>
        <taxon>Bacteroidota</taxon>
        <taxon>Flavobacteriia</taxon>
        <taxon>Flavobacteriales</taxon>
        <taxon>Flavobacteriaceae</taxon>
        <taxon>Mesonia</taxon>
    </lineage>
</organism>
<dbReference type="EMBL" id="FQYY01000035">
    <property type="protein sequence ID" value="SHJ27781.1"/>
    <property type="molecule type" value="Genomic_DNA"/>
</dbReference>
<gene>
    <name evidence="2" type="ORF">SAMN04488096_1351</name>
</gene>
<dbReference type="Pfam" id="PF18863">
    <property type="entry name" value="AbiJ_NTD4"/>
    <property type="match status" value="1"/>
</dbReference>
<protein>
    <recommendedName>
        <fullName evidence="1">HEPN AbiJ-N-terminal domain-containing protein</fullName>
    </recommendedName>
</protein>
<keyword evidence="3" id="KW-1185">Reference proteome</keyword>
<reference evidence="2 3" key="1">
    <citation type="submission" date="2016-11" db="EMBL/GenBank/DDBJ databases">
        <authorList>
            <person name="Jaros S."/>
            <person name="Januszkiewicz K."/>
            <person name="Wedrychowicz H."/>
        </authorList>
    </citation>
    <scope>NUCLEOTIDE SEQUENCE [LARGE SCALE GENOMIC DNA]</scope>
    <source>
        <strain evidence="2 3">DSM 21425</strain>
    </source>
</reference>
<accession>A0A1M6I073</accession>
<dbReference type="AlphaFoldDB" id="A0A1M6I073"/>
<dbReference type="InterPro" id="IPR049503">
    <property type="entry name" value="AbiJ_NTD4"/>
</dbReference>
<sequence>MPEHLRNTMWSVVCEETFGKLSNNPPYGGGFSDLADFFRKLWRDFFKKPIDNLMISDGRMYSEDSYKFVREWFFSAKWYELYEFLEFCAEEFGDEFVRVCNPYLERELSGFRFIGLNLLEIDSREEINEIENALNSGIKYRPVIIHIESSLKLLTDKRKPDYRNSIKESISAVESLCKIITGNENTTLGQALKILDKQNPIPKSLKSGFSAIYGYASDNGGIRHGLLNDETSPGLEEARFMLIACSAFVNYLIAKN</sequence>
<feature type="domain" description="HEPN AbiJ-N-terminal" evidence="1">
    <location>
        <begin position="1"/>
        <end position="136"/>
    </location>
</feature>
<proteinExistence type="predicted"/>
<evidence type="ECO:0000313" key="2">
    <source>
        <dbReference type="EMBL" id="SHJ27781.1"/>
    </source>
</evidence>
<evidence type="ECO:0000313" key="3">
    <source>
        <dbReference type="Proteomes" id="UP000184225"/>
    </source>
</evidence>
<evidence type="ECO:0000259" key="1">
    <source>
        <dbReference type="Pfam" id="PF18863"/>
    </source>
</evidence>
<dbReference type="Proteomes" id="UP000184225">
    <property type="component" value="Unassembled WGS sequence"/>
</dbReference>
<dbReference type="STRING" id="579105.SAMN04488096_1351"/>
<name>A0A1M6I073_9FLAO</name>